<reference evidence="3 5" key="3">
    <citation type="submission" date="2020-08" db="EMBL/GenBank/DDBJ databases">
        <title>Genomic Encyclopedia of Type Strains, Phase IV (KMG-V): Genome sequencing to study the core and pangenomes of soil and plant-associated prokaryotes.</title>
        <authorList>
            <person name="Whitman W."/>
        </authorList>
    </citation>
    <scope>NUCLEOTIDE SEQUENCE [LARGE SCALE GENOMIC DNA]</scope>
    <source>
        <strain evidence="3 5">JPY158</strain>
    </source>
</reference>
<dbReference type="EMBL" id="JACHDD010000004">
    <property type="protein sequence ID" value="MBB5424614.1"/>
    <property type="molecule type" value="Genomic_DNA"/>
</dbReference>
<gene>
    <name evidence="2" type="ordered locus">BC1002_1433</name>
    <name evidence="3" type="ORF">HDG40_002759</name>
</gene>
<evidence type="ECO:0000313" key="4">
    <source>
        <dbReference type="Proteomes" id="UP000002190"/>
    </source>
</evidence>
<dbReference type="KEGG" id="bge:BC1002_1433"/>
<keyword evidence="1" id="KW-0812">Transmembrane</keyword>
<reference evidence="2 4" key="1">
    <citation type="submission" date="2010-04" db="EMBL/GenBank/DDBJ databases">
        <title>Complete sequence of chromosome 1 of Burkholderia sp. CCGE1002.</title>
        <authorList>
            <consortium name="US DOE Joint Genome Institute"/>
            <person name="Lucas S."/>
            <person name="Copeland A."/>
            <person name="Lapidus A."/>
            <person name="Cheng J.-F."/>
            <person name="Bruce D."/>
            <person name="Goodwin L."/>
            <person name="Pitluck S."/>
            <person name="Chertkov O."/>
            <person name="Detter J.C."/>
            <person name="Han C."/>
            <person name="Tapia R."/>
            <person name="Land M."/>
            <person name="Hauser L."/>
            <person name="Kyrpides N."/>
            <person name="Ovchinnikova G."/>
            <person name="Martinez-Romero E."/>
            <person name="Hernandez M.A.R."/>
            <person name="Tiedje J.M."/>
            <person name="Woyke T."/>
        </authorList>
    </citation>
    <scope>NUCLEOTIDE SEQUENCE [LARGE SCALE GENOMIC DNA]</scope>
    <source>
        <strain evidence="2 4">CCGE1002</strain>
    </source>
</reference>
<keyword evidence="1" id="KW-1133">Transmembrane helix</keyword>
<dbReference type="STRING" id="640511.BC1002_1433"/>
<dbReference type="GeneID" id="301107422"/>
<dbReference type="AlphaFoldDB" id="D5W7W4"/>
<keyword evidence="5" id="KW-1185">Reference proteome</keyword>
<feature type="transmembrane region" description="Helical" evidence="1">
    <location>
        <begin position="12"/>
        <end position="31"/>
    </location>
</feature>
<accession>D5W7W4</accession>
<dbReference type="RefSeq" id="WP_013089381.1">
    <property type="nucleotide sequence ID" value="NZ_JACHDD010000004.1"/>
</dbReference>
<dbReference type="Proteomes" id="UP000592780">
    <property type="component" value="Unassembled WGS sequence"/>
</dbReference>
<evidence type="ECO:0000313" key="3">
    <source>
        <dbReference type="EMBL" id="MBB5424614.1"/>
    </source>
</evidence>
<reference evidence="2 4" key="2">
    <citation type="journal article" date="2012" name="J. Bacteriol.">
        <title>Genome Sequences of Burkholderia sp. Strains CCGE1002 and H160, Isolated from Legume Nodules in Mexico and Brazil.</title>
        <authorList>
            <person name="Ormeno-Orrillo E."/>
            <person name="Rogel M.A."/>
            <person name="Chueire L.M."/>
            <person name="Tiedje J.M."/>
            <person name="Martinez-Romero E."/>
            <person name="Hungria M."/>
        </authorList>
    </citation>
    <scope>NUCLEOTIDE SEQUENCE [LARGE SCALE GENOMIC DNA]</scope>
    <source>
        <strain evidence="2 4">CCGE1002</strain>
    </source>
</reference>
<protein>
    <submittedName>
        <fullName evidence="2">Uncharacterized protein</fullName>
    </submittedName>
</protein>
<evidence type="ECO:0000313" key="5">
    <source>
        <dbReference type="Proteomes" id="UP000592780"/>
    </source>
</evidence>
<dbReference type="HOGENOM" id="CLU_212538_0_0_4"/>
<organism evidence="2 4">
    <name type="scientific">Paraburkholderia atlantica</name>
    <dbReference type="NCBI Taxonomy" id="2654982"/>
    <lineage>
        <taxon>Bacteria</taxon>
        <taxon>Pseudomonadati</taxon>
        <taxon>Pseudomonadota</taxon>
        <taxon>Betaproteobacteria</taxon>
        <taxon>Burkholderiales</taxon>
        <taxon>Burkholderiaceae</taxon>
        <taxon>Paraburkholderia</taxon>
    </lineage>
</organism>
<proteinExistence type="predicted"/>
<sequence>MLSGLPVDWLNWGLGGGLCVIFLWLISVPPARERVDDAMAE</sequence>
<evidence type="ECO:0000256" key="1">
    <source>
        <dbReference type="SAM" id="Phobius"/>
    </source>
</evidence>
<evidence type="ECO:0000313" key="2">
    <source>
        <dbReference type="EMBL" id="ADG15509.1"/>
    </source>
</evidence>
<name>D5W7W4_PARAM</name>
<dbReference type="EMBL" id="CP002013">
    <property type="protein sequence ID" value="ADG15509.1"/>
    <property type="molecule type" value="Genomic_DNA"/>
</dbReference>
<dbReference type="Proteomes" id="UP000002190">
    <property type="component" value="Chromosome 1"/>
</dbReference>
<keyword evidence="1" id="KW-0472">Membrane</keyword>